<feature type="transmembrane region" description="Helical" evidence="1">
    <location>
        <begin position="7"/>
        <end position="26"/>
    </location>
</feature>
<feature type="transmembrane region" description="Helical" evidence="1">
    <location>
        <begin position="32"/>
        <end position="50"/>
    </location>
</feature>
<gene>
    <name evidence="2" type="ORF">NQ032_15775</name>
</gene>
<reference evidence="2" key="1">
    <citation type="submission" date="2022-07" db="EMBL/GenBank/DDBJ databases">
        <title>Bacterial species isolated from the porcine tonsil microbiota.</title>
        <authorList>
            <person name="Oliveira I.M.F."/>
        </authorList>
    </citation>
    <scope>NUCLEOTIDE SEQUENCE</scope>
    <source>
        <strain evidence="2">8QC2O2</strain>
    </source>
</reference>
<dbReference type="AlphaFoldDB" id="A0AAW5LU19"/>
<evidence type="ECO:0000313" key="3">
    <source>
        <dbReference type="Proteomes" id="UP001204068"/>
    </source>
</evidence>
<keyword evidence="1" id="KW-0812">Transmembrane</keyword>
<evidence type="ECO:0000256" key="1">
    <source>
        <dbReference type="SAM" id="Phobius"/>
    </source>
</evidence>
<comment type="caution">
    <text evidence="2">The sequence shown here is derived from an EMBL/GenBank/DDBJ whole genome shotgun (WGS) entry which is preliminary data.</text>
</comment>
<keyword evidence="1" id="KW-0472">Membrane</keyword>
<name>A0AAW5LU19_MAMSC</name>
<organism evidence="2 3">
    <name type="scientific">Mammaliicoccus sciuri</name>
    <name type="common">Staphylococcus sciuri</name>
    <dbReference type="NCBI Taxonomy" id="1296"/>
    <lineage>
        <taxon>Bacteria</taxon>
        <taxon>Bacillati</taxon>
        <taxon>Bacillota</taxon>
        <taxon>Bacilli</taxon>
        <taxon>Bacillales</taxon>
        <taxon>Staphylococcaceae</taxon>
        <taxon>Mammaliicoccus</taxon>
    </lineage>
</organism>
<accession>A0AAW5LU19</accession>
<evidence type="ECO:0000313" key="2">
    <source>
        <dbReference type="EMBL" id="MCQ9305064.1"/>
    </source>
</evidence>
<dbReference type="EMBL" id="JANILD010000012">
    <property type="protein sequence ID" value="MCQ9305064.1"/>
    <property type="molecule type" value="Genomic_DNA"/>
</dbReference>
<proteinExistence type="predicted"/>
<dbReference type="RefSeq" id="WP_208183044.1">
    <property type="nucleotide sequence ID" value="NZ_JAGEVP010000023.1"/>
</dbReference>
<keyword evidence="1" id="KW-1133">Transmembrane helix</keyword>
<sequence>MRFFDFSFTFAIAFLLADIGIIYWVYTGEFNLYLFVIPVFLLIFSLIYLAEYNKKYRDK</sequence>
<dbReference type="Proteomes" id="UP001204068">
    <property type="component" value="Unassembled WGS sequence"/>
</dbReference>
<protein>
    <submittedName>
        <fullName evidence="2">Uncharacterized protein</fullName>
    </submittedName>
</protein>